<dbReference type="AlphaFoldDB" id="A0A928X3F5"/>
<feature type="compositionally biased region" description="Polar residues" evidence="1">
    <location>
        <begin position="9"/>
        <end position="29"/>
    </location>
</feature>
<evidence type="ECO:0000256" key="1">
    <source>
        <dbReference type="SAM" id="MobiDB-lite"/>
    </source>
</evidence>
<sequence>MESIKKNIQDQLPASDTARSLPHQKTPSGRTKVLHMHYVRSQIEPSGKTEIEHLRFFATTAKNLGLRLEILTDESCREEIAQVLDVYKTLDYCVEVGQKPVSKWAEDSVEYLQNGQMALLRLLDDDLLEWAMKAGRRKRWQGKVSPEDLEEVLQDDHLWILLGTRVNALKTVLEHERLAQLKGQAVSHIRTYIEGGNMIAGEDAAGNSVILIGKDAIAATAHLYQLNDDDVRRLVCEDFGLDSIEQVICVEQPGQFHLDMGMLFIGNGVVIVNDSSKALKDAVEMAAMVPCLTTEKMAAKRQLQFSLEEEAVRDLEAAGIEVRREKLASEVLFYNFFNGEFVEGEDGCHYYITNGGPKEEETIFETLMVEEWQVVKKVLFSPQDVAQKSLQERGGVGCRIKGQKLKPR</sequence>
<name>A0A928X3F5_LEPEC</name>
<protein>
    <recommendedName>
        <fullName evidence="4">Arginine deiminase</fullName>
    </recommendedName>
</protein>
<accession>A0A928X3F5</accession>
<organism evidence="2 3">
    <name type="scientific">Leptolyngbya cf. ectocarpi LEGE 11479</name>
    <dbReference type="NCBI Taxonomy" id="1828722"/>
    <lineage>
        <taxon>Bacteria</taxon>
        <taxon>Bacillati</taxon>
        <taxon>Cyanobacteriota</taxon>
        <taxon>Cyanophyceae</taxon>
        <taxon>Leptolyngbyales</taxon>
        <taxon>Leptolyngbyaceae</taxon>
        <taxon>Leptolyngbya group</taxon>
        <taxon>Leptolyngbya</taxon>
    </lineage>
</organism>
<evidence type="ECO:0000313" key="3">
    <source>
        <dbReference type="Proteomes" id="UP000615026"/>
    </source>
</evidence>
<dbReference type="EMBL" id="JADEXP010000038">
    <property type="protein sequence ID" value="MBE9066348.1"/>
    <property type="molecule type" value="Genomic_DNA"/>
</dbReference>
<feature type="region of interest" description="Disordered" evidence="1">
    <location>
        <begin position="1"/>
        <end position="29"/>
    </location>
</feature>
<reference evidence="2" key="1">
    <citation type="submission" date="2020-10" db="EMBL/GenBank/DDBJ databases">
        <authorList>
            <person name="Castelo-Branco R."/>
            <person name="Eusebio N."/>
            <person name="Adriana R."/>
            <person name="Vieira A."/>
            <person name="Brugerolle De Fraissinette N."/>
            <person name="Rezende De Castro R."/>
            <person name="Schneider M.P."/>
            <person name="Vasconcelos V."/>
            <person name="Leao P.N."/>
        </authorList>
    </citation>
    <scope>NUCLEOTIDE SEQUENCE</scope>
    <source>
        <strain evidence="2">LEGE 11479</strain>
    </source>
</reference>
<evidence type="ECO:0000313" key="2">
    <source>
        <dbReference type="EMBL" id="MBE9066348.1"/>
    </source>
</evidence>
<comment type="caution">
    <text evidence="2">The sequence shown here is derived from an EMBL/GenBank/DDBJ whole genome shotgun (WGS) entry which is preliminary data.</text>
</comment>
<dbReference type="Proteomes" id="UP000615026">
    <property type="component" value="Unassembled WGS sequence"/>
</dbReference>
<keyword evidence="3" id="KW-1185">Reference proteome</keyword>
<gene>
    <name evidence="2" type="ORF">IQ260_06755</name>
</gene>
<evidence type="ECO:0008006" key="4">
    <source>
        <dbReference type="Google" id="ProtNLM"/>
    </source>
</evidence>
<proteinExistence type="predicted"/>